<dbReference type="InterPro" id="IPR050535">
    <property type="entry name" value="DNA_Repair-Maintenance_Comp"/>
</dbReference>
<proteinExistence type="predicted"/>
<name>A0A8S5UTH2_9CAUD</name>
<evidence type="ECO:0000313" key="1">
    <source>
        <dbReference type="EMBL" id="DAF97775.1"/>
    </source>
</evidence>
<reference evidence="1" key="1">
    <citation type="journal article" date="2021" name="Proc. Natl. Acad. Sci. U.S.A.">
        <title>A Catalog of Tens of Thousands of Viruses from Human Metagenomes Reveals Hidden Associations with Chronic Diseases.</title>
        <authorList>
            <person name="Tisza M.J."/>
            <person name="Buck C.B."/>
        </authorList>
    </citation>
    <scope>NUCLEOTIDE SEQUENCE</scope>
    <source>
        <strain evidence="1">CtYA416</strain>
    </source>
</reference>
<organism evidence="1">
    <name type="scientific">Myoviridae sp. ctYA416</name>
    <dbReference type="NCBI Taxonomy" id="2825125"/>
    <lineage>
        <taxon>Viruses</taxon>
        <taxon>Duplodnaviria</taxon>
        <taxon>Heunggongvirae</taxon>
        <taxon>Uroviricota</taxon>
        <taxon>Caudoviricetes</taxon>
    </lineage>
</organism>
<dbReference type="PANTHER" id="PTHR30337:SF8">
    <property type="entry name" value="BLL4141 PROTEIN"/>
    <property type="match status" value="1"/>
</dbReference>
<dbReference type="InterPro" id="IPR029052">
    <property type="entry name" value="Metallo-depent_PP-like"/>
</dbReference>
<dbReference type="EMBL" id="BK016136">
    <property type="protein sequence ID" value="DAF97775.1"/>
    <property type="molecule type" value="Genomic_DNA"/>
</dbReference>
<dbReference type="PANTHER" id="PTHR30337">
    <property type="entry name" value="COMPONENT OF ATP-DEPENDENT DSDNA EXONUCLEASE"/>
    <property type="match status" value="1"/>
</dbReference>
<dbReference type="Gene3D" id="3.60.21.10">
    <property type="match status" value="1"/>
</dbReference>
<protein>
    <submittedName>
        <fullName evidence="1">Nuclease1/DNA Complex, DNA binding protein-DNA complex</fullName>
    </submittedName>
</protein>
<dbReference type="SUPFAM" id="SSF56300">
    <property type="entry name" value="Metallo-dependent phosphatases"/>
    <property type="match status" value="1"/>
</dbReference>
<accession>A0A8S5UTH2</accession>
<sequence>MEKEILVEAHIADIHFGAFEPSKQYEILKEQFIDRINLLDLDLISVNGDLFHHKFMSNSDAVLYAMKFINDLVNISRAKGCTLFILHGTPSHDANQTRLFYRYMEDKTVDVRVIETIRFEYVKGKKILCIPEVPGLGKWFYEEVLYNNAYDAVCMHGTIRGAIYGKDTEDLDQPSPVFDINNFKYCRGPIISGHVHVAGCHYTDFYYSGSPYRWVYGEEQPKGYFILLHNVVSREYYIHFEEVQSYRYDTINFDEMITYDPSVVISEIKRLQESGIDNIRLEFTADHENINIIKTYFRNNPSVAIKCDYKNDLIRKKSKEALEQYVEYDYLTDKSLSEFDILSKYINQNKGYVYITPQELIDILKE</sequence>